<dbReference type="PANTHER" id="PTHR30032:SF8">
    <property type="entry name" value="GERMINATION-SPECIFIC N-ACETYLMURAMOYL-L-ALANINE AMIDASE"/>
    <property type="match status" value="1"/>
</dbReference>
<organism evidence="1 2">
    <name type="scientific">Desulfosporosinus fructosivorans</name>
    <dbReference type="NCBI Taxonomy" id="2018669"/>
    <lineage>
        <taxon>Bacteria</taxon>
        <taxon>Bacillati</taxon>
        <taxon>Bacillota</taxon>
        <taxon>Clostridia</taxon>
        <taxon>Eubacteriales</taxon>
        <taxon>Desulfitobacteriaceae</taxon>
        <taxon>Desulfosporosinus</taxon>
    </lineage>
</organism>
<sequence length="583" mass="63668">MKKKGLGILLTFIILLSLTIPALASTSTIITRLAGADRYSTAIEIAKAGWTQSDYAVLAYGENFPDALSAGVLAKKYNAPILLTSSNDLPAVTKQALTDLHAKNVFIIGGTGVISTSIETKLQEMGIITMRIAGYDRYDTAIKIAQQLNMPSELIVTTGEDYPDALSIAPIAALKQIPIILVPKDNLPDSVKNYIATLSVTKTYVIGGSSVIDDSVFNQFTNPERIVGADKYERNIAINQRFGNDFDPNSICLATGEGFADALTGALYAAKEKAPIILVNNSSSSANTKGYYQNRYADASKVYVFGGTAVVSDTVVQNLSDNSSIINPVEDATGLSKLYTEDGIGEYLGFKKLMGYTDSDKFAVYFKGTFSSYRVSVADLRGLNDNEIVTWNYNGRTVTNTRKECNNFFSDLSSFKSKFNLSDDLISSEGLHSTFGQVYLDWASFYGFSADAGRMVNKYLEADEGITDNVTLKPGTEFMSDDWANISSEYFYKWLVREEGLARLGITGGIKSDEPGYVYVYAFPYIPYYLNEMTDEFMAAKNATGVFNGIHVKKQDGNLWFNKNDLKEKGIGNGSGSGIIIKP</sequence>
<dbReference type="Pfam" id="PF04122">
    <property type="entry name" value="CW_binding_2"/>
    <property type="match status" value="3"/>
</dbReference>
<keyword evidence="2" id="KW-1185">Reference proteome</keyword>
<dbReference type="PANTHER" id="PTHR30032">
    <property type="entry name" value="N-ACETYLMURAMOYL-L-ALANINE AMIDASE-RELATED"/>
    <property type="match status" value="1"/>
</dbReference>
<comment type="caution">
    <text evidence="1">The sequence shown here is derived from an EMBL/GenBank/DDBJ whole genome shotgun (WGS) entry which is preliminary data.</text>
</comment>
<dbReference type="AlphaFoldDB" id="A0A4Z0QWM3"/>
<dbReference type="InterPro" id="IPR051922">
    <property type="entry name" value="Bact_Sporulation_Assoc"/>
</dbReference>
<evidence type="ECO:0000313" key="2">
    <source>
        <dbReference type="Proteomes" id="UP000298460"/>
    </source>
</evidence>
<dbReference type="RefSeq" id="WP_135553194.1">
    <property type="nucleotide sequence ID" value="NZ_SPQQ01000033.1"/>
</dbReference>
<gene>
    <name evidence="1" type="ORF">E4K67_29215</name>
</gene>
<proteinExistence type="predicted"/>
<dbReference type="EMBL" id="SPQQ01000033">
    <property type="protein sequence ID" value="TGE34709.1"/>
    <property type="molecule type" value="Genomic_DNA"/>
</dbReference>
<dbReference type="InterPro" id="IPR007253">
    <property type="entry name" value="Cell_wall-bd_2"/>
</dbReference>
<evidence type="ECO:0000313" key="1">
    <source>
        <dbReference type="EMBL" id="TGE34709.1"/>
    </source>
</evidence>
<reference evidence="1 2" key="1">
    <citation type="submission" date="2019-03" db="EMBL/GenBank/DDBJ databases">
        <title>Draft Genome Sequence of Desulfosporosinus fructosivorans Strain 63.6F, Isolated from Marine Sediment in the Baltic Sea.</title>
        <authorList>
            <person name="Hausmann B."/>
            <person name="Vandieken V."/>
            <person name="Pjevac P."/>
            <person name="Schreck K."/>
            <person name="Herbold C.W."/>
            <person name="Loy A."/>
        </authorList>
    </citation>
    <scope>NUCLEOTIDE SEQUENCE [LARGE SCALE GENOMIC DNA]</scope>
    <source>
        <strain evidence="1 2">63.6F</strain>
    </source>
</reference>
<dbReference type="Gene3D" id="3.40.50.12090">
    <property type="match status" value="2"/>
</dbReference>
<accession>A0A4Z0QWM3</accession>
<dbReference type="OrthoDB" id="189537at2"/>
<dbReference type="Proteomes" id="UP000298460">
    <property type="component" value="Unassembled WGS sequence"/>
</dbReference>
<protein>
    <submittedName>
        <fullName evidence="1">Cell wall-binding repeat-containing protein</fullName>
    </submittedName>
</protein>
<name>A0A4Z0QWM3_9FIRM</name>